<sequence length="482" mass="56303">MQRSALLFLFWIYSISFGIYAQTQLGYTYDEKFSPDSLRLWAEKTMNEVILHHPGMYRYTTKPKFDTIISKLTQSINDSLTTLEYYRKLKPIFAQIGCLHTSITLSEPFQHHYEEHLKFIPIEVFIDHNKHVFITKAYRQQQIPLQSRIISINNQPISEILDILYKAIPSDGYNETLKTLALNDRFPFWYQSIISTTDQYTIETEYQGEIQTYHLEGVPKETFPKSEFEKDTEKEQLVFLIKDDVAFLTIRSFATTLITDNGQNFRKFISTTFKTIQDQQIMNLVIDVRNNTGGTDRNAVFLTSHFFDQDFQYWKHVEVTEAVAKQIKGMYRVFYKKPKKIGDKYHWKGARWWLTKEFNYYKTQKPAKYNYNGNVYILTNGGCMSSCADVVALLSQDKKVKVVGEETGGGFQGNTSGLMPVTKVYPNMEMIIPLQKYTNAVDENINVGRGTIPDHHVPLTLENVMRNYDEQLEYVKQLIKKK</sequence>
<dbReference type="Gene3D" id="3.90.226.10">
    <property type="entry name" value="2-enoyl-CoA Hydratase, Chain A, domain 1"/>
    <property type="match status" value="1"/>
</dbReference>
<feature type="domain" description="Tail specific protease" evidence="1">
    <location>
        <begin position="234"/>
        <end position="458"/>
    </location>
</feature>
<evidence type="ECO:0000259" key="1">
    <source>
        <dbReference type="SMART" id="SM00245"/>
    </source>
</evidence>
<dbReference type="GO" id="GO:0006508">
    <property type="term" value="P:proteolysis"/>
    <property type="evidence" value="ECO:0007669"/>
    <property type="project" value="InterPro"/>
</dbReference>
<dbReference type="PANTHER" id="PTHR32060:SF22">
    <property type="entry name" value="CARBOXYL-TERMINAL-PROCESSING PEPTIDASE 3, CHLOROPLASTIC"/>
    <property type="match status" value="1"/>
</dbReference>
<dbReference type="InterPro" id="IPR029045">
    <property type="entry name" value="ClpP/crotonase-like_dom_sf"/>
</dbReference>
<name>A0A504JK15_9FLAO</name>
<dbReference type="EMBL" id="VFWZ01000002">
    <property type="protein sequence ID" value="TPN87963.1"/>
    <property type="molecule type" value="Genomic_DNA"/>
</dbReference>
<dbReference type="PANTHER" id="PTHR32060">
    <property type="entry name" value="TAIL-SPECIFIC PROTEASE"/>
    <property type="match status" value="1"/>
</dbReference>
<dbReference type="OrthoDB" id="5480566at2"/>
<reference evidence="2 3" key="1">
    <citation type="submission" date="2019-06" db="EMBL/GenBank/DDBJ databases">
        <authorList>
            <person name="Meng X."/>
        </authorList>
    </citation>
    <scope>NUCLEOTIDE SEQUENCE [LARGE SCALE GENOMIC DNA]</scope>
    <source>
        <strain evidence="2 3">M625</strain>
    </source>
</reference>
<comment type="caution">
    <text evidence="2">The sequence shown here is derived from an EMBL/GenBank/DDBJ whole genome shotgun (WGS) entry which is preliminary data.</text>
</comment>
<evidence type="ECO:0000313" key="3">
    <source>
        <dbReference type="Proteomes" id="UP000315540"/>
    </source>
</evidence>
<dbReference type="Pfam" id="PF03572">
    <property type="entry name" value="Peptidase_S41"/>
    <property type="match status" value="1"/>
</dbReference>
<organism evidence="2 3">
    <name type="scientific">Aquimarina algicola</name>
    <dbReference type="NCBI Taxonomy" id="2589995"/>
    <lineage>
        <taxon>Bacteria</taxon>
        <taxon>Pseudomonadati</taxon>
        <taxon>Bacteroidota</taxon>
        <taxon>Flavobacteriia</taxon>
        <taxon>Flavobacteriales</taxon>
        <taxon>Flavobacteriaceae</taxon>
        <taxon>Aquimarina</taxon>
    </lineage>
</organism>
<dbReference type="SMART" id="SM00245">
    <property type="entry name" value="TSPc"/>
    <property type="match status" value="1"/>
</dbReference>
<dbReference type="Proteomes" id="UP000315540">
    <property type="component" value="Unassembled WGS sequence"/>
</dbReference>
<dbReference type="GO" id="GO:0008236">
    <property type="term" value="F:serine-type peptidase activity"/>
    <property type="evidence" value="ECO:0007669"/>
    <property type="project" value="InterPro"/>
</dbReference>
<keyword evidence="3" id="KW-1185">Reference proteome</keyword>
<gene>
    <name evidence="2" type="ORF">FHK87_10345</name>
</gene>
<evidence type="ECO:0000313" key="2">
    <source>
        <dbReference type="EMBL" id="TPN87963.1"/>
    </source>
</evidence>
<dbReference type="InterPro" id="IPR005151">
    <property type="entry name" value="Tail-specific_protease"/>
</dbReference>
<protein>
    <recommendedName>
        <fullName evidence="1">Tail specific protease domain-containing protein</fullName>
    </recommendedName>
</protein>
<dbReference type="AlphaFoldDB" id="A0A504JK15"/>
<dbReference type="SUPFAM" id="SSF52096">
    <property type="entry name" value="ClpP/crotonase"/>
    <property type="match status" value="1"/>
</dbReference>
<dbReference type="RefSeq" id="WP_140592602.1">
    <property type="nucleotide sequence ID" value="NZ_VFWZ01000002.1"/>
</dbReference>
<proteinExistence type="predicted"/>
<accession>A0A504JK15</accession>
<dbReference type="GO" id="GO:0004175">
    <property type="term" value="F:endopeptidase activity"/>
    <property type="evidence" value="ECO:0007669"/>
    <property type="project" value="TreeGrafter"/>
</dbReference>